<keyword evidence="5 9" id="KW-0028">Amino-acid biosynthesis</keyword>
<dbReference type="PANTHER" id="PTHR42894">
    <property type="entry name" value="N-(5'-PHOSPHORIBOSYL)ANTHRANILATE ISOMERASE"/>
    <property type="match status" value="1"/>
</dbReference>
<dbReference type="Pfam" id="PF00697">
    <property type="entry name" value="PRAI"/>
    <property type="match status" value="1"/>
</dbReference>
<evidence type="ECO:0000256" key="3">
    <source>
        <dbReference type="ARBA" id="ARBA00012572"/>
    </source>
</evidence>
<evidence type="ECO:0000256" key="4">
    <source>
        <dbReference type="ARBA" id="ARBA00022272"/>
    </source>
</evidence>
<feature type="domain" description="N-(5'phosphoribosyl) anthranilate isomerase (PRAI)" evidence="10">
    <location>
        <begin position="6"/>
        <end position="208"/>
    </location>
</feature>
<dbReference type="HAMAP" id="MF_00135">
    <property type="entry name" value="PRAI"/>
    <property type="match status" value="1"/>
</dbReference>
<comment type="catalytic activity">
    <reaction evidence="1 9">
        <text>N-(5-phospho-beta-D-ribosyl)anthranilate = 1-(2-carboxyphenylamino)-1-deoxy-D-ribulose 5-phosphate</text>
        <dbReference type="Rhea" id="RHEA:21540"/>
        <dbReference type="ChEBI" id="CHEBI:18277"/>
        <dbReference type="ChEBI" id="CHEBI:58613"/>
        <dbReference type="EC" id="5.3.1.24"/>
    </reaction>
</comment>
<dbReference type="AlphaFoldDB" id="A0A7Y0BPF0"/>
<evidence type="ECO:0000256" key="7">
    <source>
        <dbReference type="ARBA" id="ARBA00023141"/>
    </source>
</evidence>
<evidence type="ECO:0000256" key="6">
    <source>
        <dbReference type="ARBA" id="ARBA00022822"/>
    </source>
</evidence>
<evidence type="ECO:0000256" key="8">
    <source>
        <dbReference type="ARBA" id="ARBA00023235"/>
    </source>
</evidence>
<comment type="caution">
    <text evidence="11">The sequence shown here is derived from an EMBL/GenBank/DDBJ whole genome shotgun (WGS) entry which is preliminary data.</text>
</comment>
<dbReference type="InterPro" id="IPR011060">
    <property type="entry name" value="RibuloseP-bd_barrel"/>
</dbReference>
<keyword evidence="8 9" id="KW-0413">Isomerase</keyword>
<dbReference type="InterPro" id="IPR001240">
    <property type="entry name" value="PRAI_dom"/>
</dbReference>
<organism evidence="11 12">
    <name type="scientific">Novosphingobium olei</name>
    <dbReference type="NCBI Taxonomy" id="2728851"/>
    <lineage>
        <taxon>Bacteria</taxon>
        <taxon>Pseudomonadati</taxon>
        <taxon>Pseudomonadota</taxon>
        <taxon>Alphaproteobacteria</taxon>
        <taxon>Sphingomonadales</taxon>
        <taxon>Sphingomonadaceae</taxon>
        <taxon>Novosphingobium</taxon>
    </lineage>
</organism>
<dbReference type="SUPFAM" id="SSF51366">
    <property type="entry name" value="Ribulose-phoshate binding barrel"/>
    <property type="match status" value="1"/>
</dbReference>
<evidence type="ECO:0000313" key="12">
    <source>
        <dbReference type="Proteomes" id="UP000583556"/>
    </source>
</evidence>
<proteinExistence type="inferred from homology"/>
<dbReference type="Gene3D" id="3.20.20.70">
    <property type="entry name" value="Aldolase class I"/>
    <property type="match status" value="1"/>
</dbReference>
<dbReference type="CDD" id="cd00405">
    <property type="entry name" value="PRAI"/>
    <property type="match status" value="1"/>
</dbReference>
<evidence type="ECO:0000256" key="5">
    <source>
        <dbReference type="ARBA" id="ARBA00022605"/>
    </source>
</evidence>
<name>A0A7Y0BPF0_9SPHN</name>
<dbReference type="EMBL" id="JABBGM010000004">
    <property type="protein sequence ID" value="NML94170.1"/>
    <property type="molecule type" value="Genomic_DNA"/>
</dbReference>
<protein>
    <recommendedName>
        <fullName evidence="4 9">N-(5'-phosphoribosyl)anthranilate isomerase</fullName>
        <shortName evidence="9">PRAI</shortName>
        <ecNumber evidence="3 9">5.3.1.24</ecNumber>
    </recommendedName>
</protein>
<dbReference type="GO" id="GO:0004640">
    <property type="term" value="F:phosphoribosylanthranilate isomerase activity"/>
    <property type="evidence" value="ECO:0007669"/>
    <property type="project" value="UniProtKB-UniRule"/>
</dbReference>
<dbReference type="Proteomes" id="UP000583556">
    <property type="component" value="Unassembled WGS sequence"/>
</dbReference>
<sequence length="214" mass="21748">MSTARIKICGVNTPAALDAAVRHRADYLGFVFFAKSPRNLALRDAAALGARLSGRASAVGLFVDADDATIAEAASAARLGAIQLHGKESPERVAALRGQLGLPVWKAVSVSSRADIDAAARYAGAADLVLFDAKAPKGADLPGGLGLVFDWTLLAGYRAPFAWGLAGGLSPDNVAEAIRVTGAPLVDVSSGVESAPGVKDEGRIAAFASAVRAA</sequence>
<evidence type="ECO:0000256" key="2">
    <source>
        <dbReference type="ARBA" id="ARBA00004664"/>
    </source>
</evidence>
<dbReference type="RefSeq" id="WP_169493436.1">
    <property type="nucleotide sequence ID" value="NZ_JABBGM010000004.1"/>
</dbReference>
<gene>
    <name evidence="9" type="primary">trpF</name>
    <name evidence="11" type="ORF">HHL27_10895</name>
</gene>
<keyword evidence="12" id="KW-1185">Reference proteome</keyword>
<accession>A0A7Y0BPF0</accession>
<reference evidence="11 12" key="1">
    <citation type="submission" date="2020-04" db="EMBL/GenBank/DDBJ databases">
        <title>Novosphingobium sp. TW-4 isolated from soil.</title>
        <authorList>
            <person name="Dahal R.H."/>
            <person name="Chaudhary D.K."/>
        </authorList>
    </citation>
    <scope>NUCLEOTIDE SEQUENCE [LARGE SCALE GENOMIC DNA]</scope>
    <source>
        <strain evidence="11 12">TW-4</strain>
    </source>
</reference>
<dbReference type="InterPro" id="IPR044643">
    <property type="entry name" value="TrpF_fam"/>
</dbReference>
<dbReference type="InterPro" id="IPR013785">
    <property type="entry name" value="Aldolase_TIM"/>
</dbReference>
<keyword evidence="6 9" id="KW-0822">Tryptophan biosynthesis</keyword>
<dbReference type="NCBIfam" id="NF002295">
    <property type="entry name" value="PRK01222.1-1"/>
    <property type="match status" value="1"/>
</dbReference>
<dbReference type="PANTHER" id="PTHR42894:SF1">
    <property type="entry name" value="N-(5'-PHOSPHORIBOSYL)ANTHRANILATE ISOMERASE"/>
    <property type="match status" value="1"/>
</dbReference>
<evidence type="ECO:0000259" key="10">
    <source>
        <dbReference type="Pfam" id="PF00697"/>
    </source>
</evidence>
<dbReference type="GO" id="GO:0000162">
    <property type="term" value="P:L-tryptophan biosynthetic process"/>
    <property type="evidence" value="ECO:0007669"/>
    <property type="project" value="UniProtKB-UniRule"/>
</dbReference>
<comment type="pathway">
    <text evidence="2 9">Amino-acid biosynthesis; L-tryptophan biosynthesis; L-tryptophan from chorismate: step 3/5.</text>
</comment>
<evidence type="ECO:0000256" key="9">
    <source>
        <dbReference type="HAMAP-Rule" id="MF_00135"/>
    </source>
</evidence>
<evidence type="ECO:0000313" key="11">
    <source>
        <dbReference type="EMBL" id="NML94170.1"/>
    </source>
</evidence>
<keyword evidence="7 9" id="KW-0057">Aromatic amino acid biosynthesis</keyword>
<evidence type="ECO:0000256" key="1">
    <source>
        <dbReference type="ARBA" id="ARBA00001164"/>
    </source>
</evidence>
<comment type="similarity">
    <text evidence="9">Belongs to the TrpF family.</text>
</comment>
<dbReference type="UniPathway" id="UPA00035">
    <property type="reaction ID" value="UER00042"/>
</dbReference>
<dbReference type="EC" id="5.3.1.24" evidence="3 9"/>